<dbReference type="OrthoDB" id="330982at2759"/>
<reference evidence="8" key="1">
    <citation type="submission" date="2013-10" db="EMBL/GenBank/DDBJ databases">
        <title>Genomic analysis of the causative agents of coccidiosis in chickens.</title>
        <authorList>
            <person name="Reid A.J."/>
            <person name="Blake D."/>
            <person name="Billington K."/>
            <person name="Browne H."/>
            <person name="Dunn M."/>
            <person name="Hung S."/>
            <person name="Kawahara F."/>
            <person name="Miranda-Saavedra D."/>
            <person name="Mourier T."/>
            <person name="Nagra H."/>
            <person name="Otto T.D."/>
            <person name="Rawlings N."/>
            <person name="Sanchez A."/>
            <person name="Sanders M."/>
            <person name="Subramaniam C."/>
            <person name="Tay Y."/>
            <person name="Dear P."/>
            <person name="Doerig C."/>
            <person name="Gruber A."/>
            <person name="Parkinson J."/>
            <person name="Shirley M."/>
            <person name="Wan K.L."/>
            <person name="Berriman M."/>
            <person name="Tomley F."/>
            <person name="Pain A."/>
        </authorList>
    </citation>
    <scope>NUCLEOTIDE SEQUENCE [LARGE SCALE GENOMIC DNA]</scope>
    <source>
        <strain evidence="8">Weybridge</strain>
    </source>
</reference>
<keyword evidence="4 6" id="KW-0472">Membrane</keyword>
<feature type="transmembrane region" description="Helical" evidence="6">
    <location>
        <begin position="1167"/>
        <end position="1189"/>
    </location>
</feature>
<evidence type="ECO:0000256" key="1">
    <source>
        <dbReference type="ARBA" id="ARBA00004141"/>
    </source>
</evidence>
<feature type="transmembrane region" description="Helical" evidence="6">
    <location>
        <begin position="1136"/>
        <end position="1155"/>
    </location>
</feature>
<feature type="transmembrane region" description="Helical" evidence="6">
    <location>
        <begin position="935"/>
        <end position="957"/>
    </location>
</feature>
<dbReference type="EMBL" id="HG722238">
    <property type="protein sequence ID" value="CDJ61817.1"/>
    <property type="molecule type" value="Genomic_DNA"/>
</dbReference>
<keyword evidence="9" id="KW-1185">Reference proteome</keyword>
<sequence length="1432" mass="159427">MAQRRWAGFHGEEQDVVSLLANEPLKSREAGTRAPAFPGEVKQCHGPIPAPENMAPLAKAGESRKRRCLEKRLLLEDPSASSLGDVLRGQIPLMRREMFRRRLFPIRFEESAKNVEEVQQLLKQRQPVGQLIISLFYVGVLLLFLSYALEITKIFEAADGIESPIKSALVPTLSNFNSMTYTVAKAEQIGQAPTTIGATPDSGHPADILMLKDKGDVASWLIYGFIPLIYGPSSETSSFGSSRVVGNCFRLTFRQVELEDVDGFDLGYEGIWPMATTGAASRIATAKLRSDNPLINPPESRFTYSYPFAGPGEQEAFYQRGGHYQVICEDSIQAAQNALQQNQAASRYPPWFVPLPVIADRRTISTVVDFFAINPVTETFSHCAILFAFTSSGTLQRPMVWISSLIPFSAQSDVLVRYISLGLMLAFLLLYLLCEYAELKKLGFKAWLRGGWTMFLLFHILVLICLLTSFVAAQIIALIAPKIETTLGENGYYIISEAPTATNGAGFFQLISDYGNLFFANAAVQQASIVFGSLTALTGLTTSAAFLLGGILGNYDVYTMASVDPVLAGIFFVPLFLLFSVFGFTFLTAMVLRKYDFCAQSIDQSLIKYKLDEQERLEMLAADEFEDDLREAKELKAMEKAKKSVRRRKKSGSDYYRRDSVNSHSDECDDAPPQYPAWVWQAIGIKDPLTLYDAQPTAETGFYVDPANMGKLSVDDVAEMREMAGLAVASTAFPLAPITFTCADPSLGVPDVTASVTFPTQPLFGISTARDLYSWLVADEGLMAFLAPPSNTALFGQAFPQLTMPNGQTYEQLVVYNWNTSVTTRSVRVILDLRQETSFPVELGFSCESLQCKYQPLFEASTFKEFLKKLAQANVLRDVVAELTLHVVLLNQNQSSILSEAYIKFSRNRGGSISPNFYVEAFNLQPYSTWDITTVTIVALQVATVTLFLFFGCSFFVELHRLRKSLEQEREDYSLGLCLGVFFVDDLFNLFDLVGFGVLAGSIAVWAHHALAATHFEVFNLAEDLATASAAAAAGGTQEEDGTAAAGVFFDAVRSTAGSLRSYAQLAAAILAVAFLRLLRIGRKRRRATLMFFALASAAEEMIQVLMGTTLVFIGFSYLCFLSFGRQLESYSTLKNSFVSTIMLTTGFFPLSQLFHADAAMAGTFVYPYLFFIGTICFSFFLCVLLRSLAFRSAEIKAMEKIGKVEQSSLLKSLQLFFQELSCRFQPSDEELEAQQKALEVEHLQQEDADATAFGKKTASDQQAEFELLRVTEQSERKRRERPLKVVEQPPDVVTSALSDEQYAALPGEVHFFANQEVASFVDRFRLLAMQFRLGSGDVVSLLQQLENDAYKELSTLSREVAQQEGHLQHELSVYTSRVVNGQQRLTGYIKFLEQALQDREEELQLQLQELKLIETKFEDEKQAAERYRKKR</sequence>
<evidence type="ECO:0000256" key="5">
    <source>
        <dbReference type="SAM" id="Coils"/>
    </source>
</evidence>
<feature type="transmembrane region" description="Helical" evidence="6">
    <location>
        <begin position="131"/>
        <end position="149"/>
    </location>
</feature>
<evidence type="ECO:0000256" key="4">
    <source>
        <dbReference type="ARBA" id="ARBA00023136"/>
    </source>
</evidence>
<evidence type="ECO:0000256" key="2">
    <source>
        <dbReference type="ARBA" id="ARBA00022692"/>
    </source>
</evidence>
<dbReference type="Pfam" id="PF08016">
    <property type="entry name" value="PKD_channel"/>
    <property type="match status" value="1"/>
</dbReference>
<reference evidence="8" key="2">
    <citation type="submission" date="2013-10" db="EMBL/GenBank/DDBJ databases">
        <authorList>
            <person name="Aslett M."/>
        </authorList>
    </citation>
    <scope>NUCLEOTIDE SEQUENCE [LARGE SCALE GENOMIC DNA]</scope>
    <source>
        <strain evidence="8">Weybridge</strain>
    </source>
</reference>
<dbReference type="GO" id="GO:0016020">
    <property type="term" value="C:membrane"/>
    <property type="evidence" value="ECO:0007669"/>
    <property type="project" value="UniProtKB-SubCell"/>
</dbReference>
<feature type="transmembrane region" description="Helical" evidence="6">
    <location>
        <begin position="415"/>
        <end position="434"/>
    </location>
</feature>
<feature type="coiled-coil region" evidence="5">
    <location>
        <begin position="1390"/>
        <end position="1431"/>
    </location>
</feature>
<dbReference type="VEuPathDB" id="ToxoDB:EMWEY_00001850"/>
<dbReference type="PANTHER" id="PTHR10877:SF183">
    <property type="entry name" value="AT14535P-RELATED"/>
    <property type="match status" value="1"/>
</dbReference>
<organism evidence="8 9">
    <name type="scientific">Eimeria maxima</name>
    <name type="common">Coccidian parasite</name>
    <dbReference type="NCBI Taxonomy" id="5804"/>
    <lineage>
        <taxon>Eukaryota</taxon>
        <taxon>Sar</taxon>
        <taxon>Alveolata</taxon>
        <taxon>Apicomplexa</taxon>
        <taxon>Conoidasida</taxon>
        <taxon>Coccidia</taxon>
        <taxon>Eucoccidiorida</taxon>
        <taxon>Eimeriorina</taxon>
        <taxon>Eimeriidae</taxon>
        <taxon>Eimeria</taxon>
    </lineage>
</organism>
<feature type="transmembrane region" description="Helical" evidence="6">
    <location>
        <begin position="1102"/>
        <end position="1124"/>
    </location>
</feature>
<accession>U6MC52</accession>
<feature type="transmembrane region" description="Helical" evidence="6">
    <location>
        <begin position="1063"/>
        <end position="1082"/>
    </location>
</feature>
<name>U6MC52_EIMMA</name>
<proteinExistence type="predicted"/>
<dbReference type="Proteomes" id="UP000030763">
    <property type="component" value="Unassembled WGS sequence"/>
</dbReference>
<evidence type="ECO:0000256" key="3">
    <source>
        <dbReference type="ARBA" id="ARBA00022989"/>
    </source>
</evidence>
<evidence type="ECO:0000313" key="8">
    <source>
        <dbReference type="EMBL" id="CDJ61817.1"/>
    </source>
</evidence>
<evidence type="ECO:0000256" key="6">
    <source>
        <dbReference type="SAM" id="Phobius"/>
    </source>
</evidence>
<evidence type="ECO:0000313" key="9">
    <source>
        <dbReference type="Proteomes" id="UP000030763"/>
    </source>
</evidence>
<feature type="domain" description="Polycystin cation channel PKD1/PKD2" evidence="7">
    <location>
        <begin position="1057"/>
        <end position="1187"/>
    </location>
</feature>
<keyword evidence="3 6" id="KW-1133">Transmembrane helix</keyword>
<keyword evidence="5" id="KW-0175">Coiled coil</keyword>
<dbReference type="InterPro" id="IPR013122">
    <property type="entry name" value="PKD1_2_channel"/>
</dbReference>
<protein>
    <recommendedName>
        <fullName evidence="7">Polycystin cation channel PKD1/PKD2 domain-containing protein</fullName>
    </recommendedName>
</protein>
<feature type="transmembrane region" description="Helical" evidence="6">
    <location>
        <begin position="529"/>
        <end position="554"/>
    </location>
</feature>
<dbReference type="RefSeq" id="XP_013338467.1">
    <property type="nucleotide sequence ID" value="XM_013483013.1"/>
</dbReference>
<dbReference type="InterPro" id="IPR051223">
    <property type="entry name" value="Polycystin"/>
</dbReference>
<gene>
    <name evidence="8" type="ORF">EMWEY_00001850</name>
</gene>
<dbReference type="GeneID" id="25334171"/>
<dbReference type="OMA" id="RETSWHK"/>
<keyword evidence="2 6" id="KW-0812">Transmembrane</keyword>
<feature type="transmembrane region" description="Helical" evidence="6">
    <location>
        <begin position="566"/>
        <end position="592"/>
    </location>
</feature>
<dbReference type="PANTHER" id="PTHR10877">
    <property type="entry name" value="POLYCYSTIN FAMILY MEMBER"/>
    <property type="match status" value="1"/>
</dbReference>
<comment type="subcellular location">
    <subcellularLocation>
        <location evidence="1">Membrane</location>
        <topology evidence="1">Multi-pass membrane protein</topology>
    </subcellularLocation>
</comment>
<feature type="transmembrane region" description="Helical" evidence="6">
    <location>
        <begin position="455"/>
        <end position="480"/>
    </location>
</feature>
<evidence type="ECO:0000259" key="7">
    <source>
        <dbReference type="Pfam" id="PF08016"/>
    </source>
</evidence>